<dbReference type="InterPro" id="IPR001752">
    <property type="entry name" value="Kinesin_motor_dom"/>
</dbReference>
<evidence type="ECO:0000256" key="13">
    <source>
        <dbReference type="SAM" id="MobiDB-lite"/>
    </source>
</evidence>
<sequence>MDTAENQTFRASKISRLPAPSTQIGGGLTEWSESQHNARIQSAVPAPTSWKGVKREIPQPAAQSEAKRKPLADRALEYPTKPSLATAAPAARSAVKGQTLAGISGTPSPSGSRLRRINSASALLKTNPYGDVRPLFGRLHDFRFGFQKRDDDSRFRLLFSNRVTPQDPQRRTTMPGRLNDHDGPLLLKQPTSFQSRQLSTASTSSTSSFAKSVGPGRHAPSDRPQTSRPNGRPAHVRSKSQAPRPRTAHGHRDREEERFEAAPTGNAWDVDGRVGDMESQFKELKEMVNTSLVRELENDREKLEMRNESLKDDLDTTREEGRQMRHEVEKQKWDHTRQLDDLERKHREMLDDLSRQHRSAVDGLSRELERLKEQETREHEQRVEGLTRHYQQEIEDERQKKDREIQDLRTRMGNEHQDMDVSIQRKDRELQEVKSHLEGTRGDLERERALKGSLQTNIAELSASNTTLEAKINSLRSHVEFLESDNKAQSDSFSNMEARLQEAIRAADLAQEKLIKEETERRVLFNKYQELKGNIRVMCRVRPALGNGEGEEANMTFPDEKTSSEIVLAGPEERSSLGNVTRKNYPFEFDRVFIPGTQNNEIFGEISQLVQSALDGYNVCIFCYGQTGSGKTHTMSSPDGMIPRATHMIYDTITKLKEKSWEYTMEGSFVEVYNEDLNDLLTPNDRTPESRSRKLEIRHDEARKQTSILNCKSVRFDSPASVEMMLEEAQNNRSVAATKANERSSRSHSVFILKLVGENSATGERCEGTLNLVDLAGSERLKHSQAEGDRMKETQNINKSLSCLGDVIEALGRGSGHIPYRNSKLTHLLQYSLGGNSKTLMFVMVSPLETHLKETLTSLRFATKVHNTHIGTAKATKKIKGDS</sequence>
<reference evidence="15" key="1">
    <citation type="submission" date="2020-03" db="EMBL/GenBank/DDBJ databases">
        <title>Draft Genome Sequence of Cylindrodendrum hubeiense.</title>
        <authorList>
            <person name="Buettner E."/>
            <person name="Kellner H."/>
        </authorList>
    </citation>
    <scope>NUCLEOTIDE SEQUENCE</scope>
    <source>
        <strain evidence="15">IHI 201604</strain>
    </source>
</reference>
<evidence type="ECO:0000256" key="12">
    <source>
        <dbReference type="SAM" id="Coils"/>
    </source>
</evidence>
<dbReference type="InterPro" id="IPR027417">
    <property type="entry name" value="P-loop_NTPase"/>
</dbReference>
<dbReference type="PRINTS" id="PR00380">
    <property type="entry name" value="KINESINHEAVY"/>
</dbReference>
<comment type="caution">
    <text evidence="15">The sequence shown here is derived from an EMBL/GenBank/DDBJ whole genome shotgun (WGS) entry which is preliminary data.</text>
</comment>
<dbReference type="Gene3D" id="3.40.850.10">
    <property type="entry name" value="Kinesin motor domain"/>
    <property type="match status" value="1"/>
</dbReference>
<feature type="domain" description="Kinesin motor" evidence="14">
    <location>
        <begin position="534"/>
        <end position="868"/>
    </location>
</feature>
<keyword evidence="8 10" id="KW-0505">Motor protein</keyword>
<dbReference type="AlphaFoldDB" id="A0A9P5HC83"/>
<evidence type="ECO:0000256" key="1">
    <source>
        <dbReference type="ARBA" id="ARBA00004245"/>
    </source>
</evidence>
<organism evidence="15 16">
    <name type="scientific">Cylindrodendrum hubeiense</name>
    <dbReference type="NCBI Taxonomy" id="595255"/>
    <lineage>
        <taxon>Eukaryota</taxon>
        <taxon>Fungi</taxon>
        <taxon>Dikarya</taxon>
        <taxon>Ascomycota</taxon>
        <taxon>Pezizomycotina</taxon>
        <taxon>Sordariomycetes</taxon>
        <taxon>Hypocreomycetidae</taxon>
        <taxon>Hypocreales</taxon>
        <taxon>Nectriaceae</taxon>
        <taxon>Cylindrodendrum</taxon>
    </lineage>
</organism>
<feature type="binding site" evidence="10">
    <location>
        <begin position="625"/>
        <end position="632"/>
    </location>
    <ligand>
        <name>ATP</name>
        <dbReference type="ChEBI" id="CHEBI:30616"/>
    </ligand>
</feature>
<feature type="coiled-coil region" evidence="12">
    <location>
        <begin position="458"/>
        <end position="520"/>
    </location>
</feature>
<dbReference type="GO" id="GO:0005524">
    <property type="term" value="F:ATP binding"/>
    <property type="evidence" value="ECO:0007669"/>
    <property type="project" value="UniProtKB-UniRule"/>
</dbReference>
<dbReference type="GO" id="GO:0005874">
    <property type="term" value="C:microtubule"/>
    <property type="evidence" value="ECO:0007669"/>
    <property type="project" value="UniProtKB-KW"/>
</dbReference>
<dbReference type="PROSITE" id="PS00411">
    <property type="entry name" value="KINESIN_MOTOR_1"/>
    <property type="match status" value="1"/>
</dbReference>
<keyword evidence="16" id="KW-1185">Reference proteome</keyword>
<evidence type="ECO:0000256" key="9">
    <source>
        <dbReference type="ARBA" id="ARBA00023212"/>
    </source>
</evidence>
<evidence type="ECO:0000256" key="7">
    <source>
        <dbReference type="ARBA" id="ARBA00023054"/>
    </source>
</evidence>
<evidence type="ECO:0000256" key="2">
    <source>
        <dbReference type="ARBA" id="ARBA00010899"/>
    </source>
</evidence>
<evidence type="ECO:0000256" key="6">
    <source>
        <dbReference type="ARBA" id="ARBA00022840"/>
    </source>
</evidence>
<evidence type="ECO:0000256" key="4">
    <source>
        <dbReference type="ARBA" id="ARBA00022701"/>
    </source>
</evidence>
<dbReference type="InterPro" id="IPR027640">
    <property type="entry name" value="Kinesin-like_fam"/>
</dbReference>
<evidence type="ECO:0000256" key="5">
    <source>
        <dbReference type="ARBA" id="ARBA00022741"/>
    </source>
</evidence>
<comment type="similarity">
    <text evidence="2">Belongs to the TRAFAC class myosin-kinesin ATPase superfamily. Kinesin family. KIN-14 subfamily.</text>
</comment>
<evidence type="ECO:0000256" key="11">
    <source>
        <dbReference type="RuleBase" id="RU000394"/>
    </source>
</evidence>
<keyword evidence="4 11" id="KW-0493">Microtubule</keyword>
<evidence type="ECO:0000313" key="15">
    <source>
        <dbReference type="EMBL" id="KAF7551106.1"/>
    </source>
</evidence>
<feature type="region of interest" description="Disordered" evidence="13">
    <location>
        <begin position="160"/>
        <end position="270"/>
    </location>
</feature>
<accession>A0A9P5HC83</accession>
<dbReference type="GO" id="GO:0008569">
    <property type="term" value="F:minus-end-directed microtubule motor activity"/>
    <property type="evidence" value="ECO:0007669"/>
    <property type="project" value="UniProtKB-ARBA"/>
</dbReference>
<feature type="region of interest" description="Disordered" evidence="13">
    <location>
        <begin position="46"/>
        <end position="72"/>
    </location>
</feature>
<dbReference type="InterPro" id="IPR036961">
    <property type="entry name" value="Kinesin_motor_dom_sf"/>
</dbReference>
<dbReference type="InterPro" id="IPR019821">
    <property type="entry name" value="Kinesin_motor_CS"/>
</dbReference>
<feature type="coiled-coil region" evidence="12">
    <location>
        <begin position="293"/>
        <end position="411"/>
    </location>
</feature>
<feature type="compositionally biased region" description="Polar residues" evidence="13">
    <location>
        <begin position="189"/>
        <end position="198"/>
    </location>
</feature>
<keyword evidence="9" id="KW-0206">Cytoskeleton</keyword>
<gene>
    <name evidence="15" type="ORF">G7Z17_g5250</name>
</gene>
<comment type="subcellular location">
    <subcellularLocation>
        <location evidence="1">Cytoplasm</location>
        <location evidence="1">Cytoskeleton</location>
    </subcellularLocation>
</comment>
<keyword evidence="5 10" id="KW-0547">Nucleotide-binding</keyword>
<evidence type="ECO:0000256" key="10">
    <source>
        <dbReference type="PROSITE-ProRule" id="PRU00283"/>
    </source>
</evidence>
<dbReference type="SMART" id="SM00129">
    <property type="entry name" value="KISc"/>
    <property type="match status" value="1"/>
</dbReference>
<dbReference type="EMBL" id="JAANBB010000084">
    <property type="protein sequence ID" value="KAF7551106.1"/>
    <property type="molecule type" value="Genomic_DNA"/>
</dbReference>
<feature type="compositionally biased region" description="Low complexity" evidence="13">
    <location>
        <begin position="199"/>
        <end position="208"/>
    </location>
</feature>
<keyword evidence="7 12" id="KW-0175">Coiled coil</keyword>
<dbReference type="FunFam" id="3.40.850.10:FF:000065">
    <property type="entry name" value="Kinesin-like protein"/>
    <property type="match status" value="1"/>
</dbReference>
<protein>
    <recommendedName>
        <fullName evidence="11">Kinesin-like protein</fullName>
    </recommendedName>
</protein>
<evidence type="ECO:0000256" key="8">
    <source>
        <dbReference type="ARBA" id="ARBA00023175"/>
    </source>
</evidence>
<dbReference type="Proteomes" id="UP000722485">
    <property type="component" value="Unassembled WGS sequence"/>
</dbReference>
<evidence type="ECO:0000256" key="3">
    <source>
        <dbReference type="ARBA" id="ARBA00022490"/>
    </source>
</evidence>
<dbReference type="Pfam" id="PF00225">
    <property type="entry name" value="Kinesin"/>
    <property type="match status" value="1"/>
</dbReference>
<dbReference type="GO" id="GO:0008017">
    <property type="term" value="F:microtubule binding"/>
    <property type="evidence" value="ECO:0007669"/>
    <property type="project" value="InterPro"/>
</dbReference>
<dbReference type="OrthoDB" id="3176171at2759"/>
<dbReference type="CDD" id="cd01366">
    <property type="entry name" value="KISc_C_terminal"/>
    <property type="match status" value="1"/>
</dbReference>
<keyword evidence="6 10" id="KW-0067">ATP-binding</keyword>
<dbReference type="PROSITE" id="PS50067">
    <property type="entry name" value="KINESIN_MOTOR_2"/>
    <property type="match status" value="1"/>
</dbReference>
<dbReference type="PANTHER" id="PTHR47972">
    <property type="entry name" value="KINESIN-LIKE PROTEIN KLP-3"/>
    <property type="match status" value="1"/>
</dbReference>
<name>A0A9P5HC83_9HYPO</name>
<dbReference type="PANTHER" id="PTHR47972:SF45">
    <property type="entry name" value="PROTEIN CLARET SEGREGATIONAL"/>
    <property type="match status" value="1"/>
</dbReference>
<dbReference type="SUPFAM" id="SSF52540">
    <property type="entry name" value="P-loop containing nucleoside triphosphate hydrolases"/>
    <property type="match status" value="1"/>
</dbReference>
<evidence type="ECO:0000259" key="14">
    <source>
        <dbReference type="PROSITE" id="PS50067"/>
    </source>
</evidence>
<evidence type="ECO:0000313" key="16">
    <source>
        <dbReference type="Proteomes" id="UP000722485"/>
    </source>
</evidence>
<keyword evidence="3" id="KW-0963">Cytoplasm</keyword>
<proteinExistence type="inferred from homology"/>
<dbReference type="GO" id="GO:0007018">
    <property type="term" value="P:microtubule-based movement"/>
    <property type="evidence" value="ECO:0007669"/>
    <property type="project" value="InterPro"/>
</dbReference>
<feature type="compositionally biased region" description="Basic and acidic residues" evidence="13">
    <location>
        <begin position="250"/>
        <end position="260"/>
    </location>
</feature>
<dbReference type="GO" id="GO:0090307">
    <property type="term" value="P:mitotic spindle assembly"/>
    <property type="evidence" value="ECO:0007669"/>
    <property type="project" value="UniProtKB-ARBA"/>
</dbReference>